<accession>A0A371GZZ2</accession>
<comment type="caution">
    <text evidence="1">The sequence shown here is derived from an EMBL/GenBank/DDBJ whole genome shotgun (WGS) entry which is preliminary data.</text>
</comment>
<evidence type="ECO:0000313" key="2">
    <source>
        <dbReference type="Proteomes" id="UP000257109"/>
    </source>
</evidence>
<proteinExistence type="predicted"/>
<organism evidence="1 2">
    <name type="scientific">Mucuna pruriens</name>
    <name type="common">Velvet bean</name>
    <name type="synonym">Dolichos pruriens</name>
    <dbReference type="NCBI Taxonomy" id="157652"/>
    <lineage>
        <taxon>Eukaryota</taxon>
        <taxon>Viridiplantae</taxon>
        <taxon>Streptophyta</taxon>
        <taxon>Embryophyta</taxon>
        <taxon>Tracheophyta</taxon>
        <taxon>Spermatophyta</taxon>
        <taxon>Magnoliopsida</taxon>
        <taxon>eudicotyledons</taxon>
        <taxon>Gunneridae</taxon>
        <taxon>Pentapetalae</taxon>
        <taxon>rosids</taxon>
        <taxon>fabids</taxon>
        <taxon>Fabales</taxon>
        <taxon>Fabaceae</taxon>
        <taxon>Papilionoideae</taxon>
        <taxon>50 kb inversion clade</taxon>
        <taxon>NPAAA clade</taxon>
        <taxon>indigoferoid/millettioid clade</taxon>
        <taxon>Phaseoleae</taxon>
        <taxon>Mucuna</taxon>
    </lineage>
</organism>
<gene>
    <name evidence="1" type="ORF">CR513_21295</name>
</gene>
<name>A0A371GZZ2_MUCPR</name>
<keyword evidence="2" id="KW-1185">Reference proteome</keyword>
<protein>
    <submittedName>
        <fullName evidence="1">Uncharacterized protein</fullName>
    </submittedName>
</protein>
<reference evidence="1" key="1">
    <citation type="submission" date="2018-05" db="EMBL/GenBank/DDBJ databases">
        <title>Draft genome of Mucuna pruriens seed.</title>
        <authorList>
            <person name="Nnadi N.E."/>
            <person name="Vos R."/>
            <person name="Hasami M.H."/>
            <person name="Devisetty U.K."/>
            <person name="Aguiy J.C."/>
        </authorList>
    </citation>
    <scope>NUCLEOTIDE SEQUENCE [LARGE SCALE GENOMIC DNA]</scope>
    <source>
        <strain evidence="1">JCA_2017</strain>
    </source>
</reference>
<dbReference type="EMBL" id="QJKJ01003974">
    <property type="protein sequence ID" value="RDX96091.1"/>
    <property type="molecule type" value="Genomic_DNA"/>
</dbReference>
<sequence>MDFLRGQGASKESLMIFMLWECVLESFRRIWLGRHLGPLDSSLDGQPRSNLSRTRVFMMPSVGIRRLCRKRQCRMQTRTITGM</sequence>
<dbReference type="Proteomes" id="UP000257109">
    <property type="component" value="Unassembled WGS sequence"/>
</dbReference>
<dbReference type="AlphaFoldDB" id="A0A371GZZ2"/>
<feature type="non-terminal residue" evidence="1">
    <location>
        <position position="1"/>
    </location>
</feature>
<evidence type="ECO:0000313" key="1">
    <source>
        <dbReference type="EMBL" id="RDX96091.1"/>
    </source>
</evidence>